<dbReference type="Gene3D" id="2.40.100.10">
    <property type="entry name" value="Cyclophilin-like"/>
    <property type="match status" value="1"/>
</dbReference>
<dbReference type="PROSITE" id="PS50072">
    <property type="entry name" value="CSA_PPIASE_2"/>
    <property type="match status" value="1"/>
</dbReference>
<dbReference type="GO" id="GO:0006457">
    <property type="term" value="P:protein folding"/>
    <property type="evidence" value="ECO:0007669"/>
    <property type="project" value="TreeGrafter"/>
</dbReference>
<name>A0A815CDG4_9BILA</name>
<evidence type="ECO:0000259" key="1">
    <source>
        <dbReference type="PROSITE" id="PS50072"/>
    </source>
</evidence>
<dbReference type="PANTHER" id="PTHR11071:SF561">
    <property type="entry name" value="PEPTIDYL-PROLYL CIS-TRANS ISOMERASE D-RELATED"/>
    <property type="match status" value="1"/>
</dbReference>
<dbReference type="EMBL" id="CAJNOV010007350">
    <property type="protein sequence ID" value="CAF1281387.1"/>
    <property type="molecule type" value="Genomic_DNA"/>
</dbReference>
<sequence length="343" mass="39803">MKHFHTFPKSHNEEFLPLIKYLIENKNTTVYQYRIGGHVLVSIDRIPVNYKFAEAFEVNEEEPHIILGLYDDLAEAEIYWSGIDTVPVLLDPVLTSNGTHPNSIPGALREAALNGSTRPNILKNNLHLQTIPGRTLRRPDTIILNNFLKILITMNNNQQKTITKQVKESFIRSSISIFNNEYFIVDREELVENEQHISFRRDALLVKTKHIFEDNAYTITFLSKNTADFFQVMVNDHFPETDEIKNKERFSSKLKRKIRFLYPDERFNTLPNVYIDISINNKPVGRIRFRLFDGLVPKTAAYFRALCTGEKGVGYNGSTFHRVVPGLMVQSNDFYLHFFCIIN</sequence>
<dbReference type="PRINTS" id="PR00153">
    <property type="entry name" value="CSAPPISMRASE"/>
</dbReference>
<evidence type="ECO:0000313" key="2">
    <source>
        <dbReference type="EMBL" id="CAF1281387.1"/>
    </source>
</evidence>
<dbReference type="PANTHER" id="PTHR11071">
    <property type="entry name" value="PEPTIDYL-PROLYL CIS-TRANS ISOMERASE"/>
    <property type="match status" value="1"/>
</dbReference>
<protein>
    <recommendedName>
        <fullName evidence="1">PPIase cyclophilin-type domain-containing protein</fullName>
    </recommendedName>
</protein>
<dbReference type="InterPro" id="IPR002130">
    <property type="entry name" value="Cyclophilin-type_PPIase_dom"/>
</dbReference>
<dbReference type="SUPFAM" id="SSF50891">
    <property type="entry name" value="Cyclophilin-like"/>
    <property type="match status" value="1"/>
</dbReference>
<proteinExistence type="predicted"/>
<comment type="caution">
    <text evidence="2">The sequence shown here is derived from an EMBL/GenBank/DDBJ whole genome shotgun (WGS) entry which is preliminary data.</text>
</comment>
<dbReference type="Proteomes" id="UP000663855">
    <property type="component" value="Unassembled WGS sequence"/>
</dbReference>
<dbReference type="Pfam" id="PF00160">
    <property type="entry name" value="Pro_isomerase"/>
    <property type="match status" value="1"/>
</dbReference>
<evidence type="ECO:0000313" key="3">
    <source>
        <dbReference type="Proteomes" id="UP000663855"/>
    </source>
</evidence>
<feature type="domain" description="PPIase cyclophilin-type" evidence="1">
    <location>
        <begin position="274"/>
        <end position="334"/>
    </location>
</feature>
<dbReference type="AlphaFoldDB" id="A0A815CDG4"/>
<dbReference type="GO" id="GO:0003755">
    <property type="term" value="F:peptidyl-prolyl cis-trans isomerase activity"/>
    <property type="evidence" value="ECO:0007669"/>
    <property type="project" value="InterPro"/>
</dbReference>
<dbReference type="GO" id="GO:0016018">
    <property type="term" value="F:cyclosporin A binding"/>
    <property type="evidence" value="ECO:0007669"/>
    <property type="project" value="TreeGrafter"/>
</dbReference>
<gene>
    <name evidence="2" type="ORF">CJN711_LOCUS16000</name>
</gene>
<dbReference type="GO" id="GO:0005737">
    <property type="term" value="C:cytoplasm"/>
    <property type="evidence" value="ECO:0007669"/>
    <property type="project" value="TreeGrafter"/>
</dbReference>
<organism evidence="2 3">
    <name type="scientific">Rotaria magnacalcarata</name>
    <dbReference type="NCBI Taxonomy" id="392030"/>
    <lineage>
        <taxon>Eukaryota</taxon>
        <taxon>Metazoa</taxon>
        <taxon>Spiralia</taxon>
        <taxon>Gnathifera</taxon>
        <taxon>Rotifera</taxon>
        <taxon>Eurotatoria</taxon>
        <taxon>Bdelloidea</taxon>
        <taxon>Philodinida</taxon>
        <taxon>Philodinidae</taxon>
        <taxon>Rotaria</taxon>
    </lineage>
</organism>
<reference evidence="2" key="1">
    <citation type="submission" date="2021-02" db="EMBL/GenBank/DDBJ databases">
        <authorList>
            <person name="Nowell W R."/>
        </authorList>
    </citation>
    <scope>NUCLEOTIDE SEQUENCE</scope>
</reference>
<dbReference type="InterPro" id="IPR029000">
    <property type="entry name" value="Cyclophilin-like_dom_sf"/>
</dbReference>
<accession>A0A815CDG4</accession>